<feature type="region of interest" description="Disordered" evidence="8">
    <location>
        <begin position="1"/>
        <end position="25"/>
    </location>
</feature>
<dbReference type="InterPro" id="IPR038097">
    <property type="entry name" value="Ribosomal_eL36_sf"/>
</dbReference>
<reference evidence="9 10" key="1">
    <citation type="journal article" date="2020" name="Nature">
        <title>Six reference-quality genomes reveal evolution of bat adaptations.</title>
        <authorList>
            <person name="Jebb D."/>
            <person name="Huang Z."/>
            <person name="Pippel M."/>
            <person name="Hughes G.M."/>
            <person name="Lavrichenko K."/>
            <person name="Devanna P."/>
            <person name="Winkler S."/>
            <person name="Jermiin L.S."/>
            <person name="Skirmuntt E.C."/>
            <person name="Katzourakis A."/>
            <person name="Burkitt-Gray L."/>
            <person name="Ray D.A."/>
            <person name="Sullivan K.A.M."/>
            <person name="Roscito J.G."/>
            <person name="Kirilenko B.M."/>
            <person name="Davalos L.M."/>
            <person name="Corthals A.P."/>
            <person name="Power M.L."/>
            <person name="Jones G."/>
            <person name="Ransome R.D."/>
            <person name="Dechmann D.K.N."/>
            <person name="Locatelli A.G."/>
            <person name="Puechmaille S.J."/>
            <person name="Fedrigo O."/>
            <person name="Jarvis E.D."/>
            <person name="Hiller M."/>
            <person name="Vernes S.C."/>
            <person name="Myers E.W."/>
            <person name="Teeling E.C."/>
        </authorList>
    </citation>
    <scope>NUCLEOTIDE SEQUENCE [LARGE SCALE GENOMIC DNA]</scope>
    <source>
        <strain evidence="9">MMolMol1</strain>
        <tissue evidence="9">Muscle</tissue>
    </source>
</reference>
<dbReference type="FunCoup" id="A0A7J8GRF6">
    <property type="interactions" value="1425"/>
</dbReference>
<comment type="function">
    <text evidence="5">Component of the large ribosomal subunit. The ribosome is a large ribonucleoprotein complex responsible for the synthesis of proteins in the cell.</text>
</comment>
<evidence type="ECO:0000256" key="6">
    <source>
        <dbReference type="ARBA" id="ARBA00035226"/>
    </source>
</evidence>
<dbReference type="Proteomes" id="UP000550707">
    <property type="component" value="Unassembled WGS sequence"/>
</dbReference>
<comment type="subunit">
    <text evidence="2">Component of the large ribosomal subunit.</text>
</comment>
<dbReference type="GO" id="GO:0006412">
    <property type="term" value="P:translation"/>
    <property type="evidence" value="ECO:0007669"/>
    <property type="project" value="InterPro"/>
</dbReference>
<comment type="caution">
    <text evidence="9">The sequence shown here is derived from an EMBL/GenBank/DDBJ whole genome shotgun (WGS) entry which is preliminary data.</text>
</comment>
<dbReference type="FunFam" id="1.10.10.1760:FF:000001">
    <property type="entry name" value="60S ribosomal protein L36"/>
    <property type="match status" value="1"/>
</dbReference>
<evidence type="ECO:0000256" key="1">
    <source>
        <dbReference type="ARBA" id="ARBA00006509"/>
    </source>
</evidence>
<comment type="similarity">
    <text evidence="1">Belongs to the eukaryotic ribosomal protein eL36 family.</text>
</comment>
<proteinExistence type="inferred from homology"/>
<evidence type="ECO:0000256" key="2">
    <source>
        <dbReference type="ARBA" id="ARBA00011133"/>
    </source>
</evidence>
<evidence type="ECO:0000313" key="9">
    <source>
        <dbReference type="EMBL" id="KAF6462189.1"/>
    </source>
</evidence>
<evidence type="ECO:0000256" key="7">
    <source>
        <dbReference type="ARBA" id="ARBA00035331"/>
    </source>
</evidence>
<dbReference type="AlphaFoldDB" id="A0A7J8GRF6"/>
<name>A0A7J8GRF6_MOLMO</name>
<sequence length="162" mass="19075">MGFKKGHKLTKSISKPRHSHRHGHLTKHTKFMQDMIRELCGFAFYKQHTMELLKFCKDKRALKFIKKSVGTHIHAKRKREEMNNVLAVMRKVAARREKKIQLTFFSPPLLILERQEEEGDRDRNIDEREHQLAASCMPPIEDLAYNLGMCPDRELNWQPLGA</sequence>
<dbReference type="Pfam" id="PF01158">
    <property type="entry name" value="Ribosomal_L36e"/>
    <property type="match status" value="1"/>
</dbReference>
<organism evidence="9 10">
    <name type="scientific">Molossus molossus</name>
    <name type="common">Pallas' mastiff bat</name>
    <name type="synonym">Vespertilio molossus</name>
    <dbReference type="NCBI Taxonomy" id="27622"/>
    <lineage>
        <taxon>Eukaryota</taxon>
        <taxon>Metazoa</taxon>
        <taxon>Chordata</taxon>
        <taxon>Craniata</taxon>
        <taxon>Vertebrata</taxon>
        <taxon>Euteleostomi</taxon>
        <taxon>Mammalia</taxon>
        <taxon>Eutheria</taxon>
        <taxon>Laurasiatheria</taxon>
        <taxon>Chiroptera</taxon>
        <taxon>Yangochiroptera</taxon>
        <taxon>Molossidae</taxon>
        <taxon>Molossus</taxon>
    </lineage>
</organism>
<dbReference type="GO" id="GO:0003735">
    <property type="term" value="F:structural constituent of ribosome"/>
    <property type="evidence" value="ECO:0007669"/>
    <property type="project" value="InterPro"/>
</dbReference>
<evidence type="ECO:0000313" key="10">
    <source>
        <dbReference type="Proteomes" id="UP000550707"/>
    </source>
</evidence>
<accession>A0A7J8GRF6</accession>
<evidence type="ECO:0000256" key="3">
    <source>
        <dbReference type="ARBA" id="ARBA00022980"/>
    </source>
</evidence>
<dbReference type="GO" id="GO:1990904">
    <property type="term" value="C:ribonucleoprotein complex"/>
    <property type="evidence" value="ECO:0007669"/>
    <property type="project" value="UniProtKB-KW"/>
</dbReference>
<keyword evidence="3" id="KW-0689">Ribosomal protein</keyword>
<dbReference type="EMBL" id="JACASF010000008">
    <property type="protein sequence ID" value="KAF6462189.1"/>
    <property type="molecule type" value="Genomic_DNA"/>
</dbReference>
<protein>
    <recommendedName>
        <fullName evidence="6">Large ribosomal subunit protein eL36</fullName>
    </recommendedName>
    <alternativeName>
        <fullName evidence="7">60S ribosomal protein L36</fullName>
    </alternativeName>
</protein>
<dbReference type="GO" id="GO:0005840">
    <property type="term" value="C:ribosome"/>
    <property type="evidence" value="ECO:0007669"/>
    <property type="project" value="UniProtKB-KW"/>
</dbReference>
<dbReference type="PANTHER" id="PTHR10114">
    <property type="entry name" value="60S RIBOSOMAL PROTEIN L36"/>
    <property type="match status" value="1"/>
</dbReference>
<evidence type="ECO:0000256" key="8">
    <source>
        <dbReference type="SAM" id="MobiDB-lite"/>
    </source>
</evidence>
<evidence type="ECO:0000256" key="5">
    <source>
        <dbReference type="ARBA" id="ARBA00034092"/>
    </source>
</evidence>
<dbReference type="InParanoid" id="A0A7J8GRF6"/>
<dbReference type="Gene3D" id="1.10.10.1760">
    <property type="entry name" value="60S ribosomal protein L36"/>
    <property type="match status" value="1"/>
</dbReference>
<evidence type="ECO:0000256" key="4">
    <source>
        <dbReference type="ARBA" id="ARBA00023274"/>
    </source>
</evidence>
<keyword evidence="4" id="KW-0687">Ribonucleoprotein</keyword>
<dbReference type="InterPro" id="IPR000509">
    <property type="entry name" value="Ribosomal_eL36"/>
</dbReference>
<gene>
    <name evidence="9" type="ORF">HJG59_011249</name>
</gene>
<keyword evidence="10" id="KW-1185">Reference proteome</keyword>